<dbReference type="InterPro" id="IPR026906">
    <property type="entry name" value="LRR_5"/>
</dbReference>
<feature type="non-terminal residue" evidence="1">
    <location>
        <position position="1"/>
    </location>
</feature>
<dbReference type="Pfam" id="PF13306">
    <property type="entry name" value="LRR_5"/>
    <property type="match status" value="1"/>
</dbReference>
<evidence type="ECO:0000313" key="1">
    <source>
        <dbReference type="EMBL" id="JAP94829.1"/>
    </source>
</evidence>
<proteinExistence type="predicted"/>
<dbReference type="SUPFAM" id="SSF52058">
    <property type="entry name" value="L domain-like"/>
    <property type="match status" value="1"/>
</dbReference>
<reference evidence="1" key="1">
    <citation type="submission" date="2015-07" db="EMBL/GenBank/DDBJ databases">
        <title>Adaptation to a free-living lifestyle via gene acquisitions in the diplomonad Trepomonas sp. PC1.</title>
        <authorList>
            <person name="Xu F."/>
            <person name="Jerlstrom-Hultqvist J."/>
            <person name="Kolisko M."/>
            <person name="Simpson A.G.B."/>
            <person name="Roger A.J."/>
            <person name="Svard S.G."/>
            <person name="Andersson J.O."/>
        </authorList>
    </citation>
    <scope>NUCLEOTIDE SEQUENCE</scope>
    <source>
        <strain evidence="1">PC1</strain>
    </source>
</reference>
<dbReference type="EMBL" id="GDID01001777">
    <property type="protein sequence ID" value="JAP94829.1"/>
    <property type="molecule type" value="Transcribed_RNA"/>
</dbReference>
<gene>
    <name evidence="1" type="ORF">TPC1_12376</name>
</gene>
<feature type="non-terminal residue" evidence="1">
    <location>
        <position position="164"/>
    </location>
</feature>
<sequence length="164" mass="18877">NFENVVSIASSAFKACRMLQRLHSKSIRKIDENAFMHCTGLKSVNIQFIFLRLDPNAFNGCSSIESININNHQCMRYMKHLQRNGDFFTLKKIKYIDTYPFNIQLPIPHQNAFGDDIRFLNYAPTLRLNGQAIASTIISPFIQKISISDAKNLKYCVQILIMKN</sequence>
<accession>A0A146KHV0</accession>
<organism evidence="1">
    <name type="scientific">Trepomonas sp. PC1</name>
    <dbReference type="NCBI Taxonomy" id="1076344"/>
    <lineage>
        <taxon>Eukaryota</taxon>
        <taxon>Metamonada</taxon>
        <taxon>Diplomonadida</taxon>
        <taxon>Hexamitidae</taxon>
        <taxon>Hexamitinae</taxon>
        <taxon>Trepomonas</taxon>
    </lineage>
</organism>
<protein>
    <submittedName>
        <fullName evidence="1">Leucine rich repeats-containing protein</fullName>
    </submittedName>
</protein>
<dbReference type="InterPro" id="IPR032675">
    <property type="entry name" value="LRR_dom_sf"/>
</dbReference>
<dbReference type="AlphaFoldDB" id="A0A146KHV0"/>
<name>A0A146KHV0_9EUKA</name>
<dbReference type="Gene3D" id="3.80.10.10">
    <property type="entry name" value="Ribonuclease Inhibitor"/>
    <property type="match status" value="1"/>
</dbReference>